<reference evidence="1 2" key="1">
    <citation type="submission" date="2018-08" db="EMBL/GenBank/DDBJ databases">
        <title>Recombination of ecologically and evolutionarily significant loci maintains genetic cohesion in the Pseudomonas syringae species complex.</title>
        <authorList>
            <person name="Dillon M."/>
            <person name="Thakur S."/>
            <person name="Almeida R.N.D."/>
            <person name="Weir B.S."/>
            <person name="Guttman D.S."/>
        </authorList>
    </citation>
    <scope>NUCLEOTIDE SEQUENCE [LARGE SCALE GENOMIC DNA]</scope>
    <source>
        <strain evidence="1 2">ICMP 4996</strain>
    </source>
</reference>
<dbReference type="Proteomes" id="UP000268004">
    <property type="component" value="Unassembled WGS sequence"/>
</dbReference>
<proteinExistence type="predicted"/>
<gene>
    <name evidence="1" type="ORF">ALP78_00729</name>
</gene>
<accession>A0A3M4Y2Y3</accession>
<name>A0A3M4Y2Y3_9PSED</name>
<protein>
    <submittedName>
        <fullName evidence="1">Uncharacterized protein</fullName>
    </submittedName>
</protein>
<dbReference type="EMBL" id="RBSD01000162">
    <property type="protein sequence ID" value="RMR83118.1"/>
    <property type="molecule type" value="Genomic_DNA"/>
</dbReference>
<sequence length="78" mass="8789">MRLGAAGARIEQGVRGDDQLALEQQRWQTWYRSPRNPHTGSIRRAWPGAQRMSELVMADGASERRLNALLQCRQPSSG</sequence>
<evidence type="ECO:0000313" key="1">
    <source>
        <dbReference type="EMBL" id="RMR83118.1"/>
    </source>
</evidence>
<evidence type="ECO:0000313" key="2">
    <source>
        <dbReference type="Proteomes" id="UP000268004"/>
    </source>
</evidence>
<dbReference type="AlphaFoldDB" id="A0A3M4Y2Y3"/>
<organism evidence="1 2">
    <name type="scientific">Pseudomonas coronafaciens pv. striafaciens</name>
    <dbReference type="NCBI Taxonomy" id="235276"/>
    <lineage>
        <taxon>Bacteria</taxon>
        <taxon>Pseudomonadati</taxon>
        <taxon>Pseudomonadota</taxon>
        <taxon>Gammaproteobacteria</taxon>
        <taxon>Pseudomonadales</taxon>
        <taxon>Pseudomonadaceae</taxon>
        <taxon>Pseudomonas</taxon>
        <taxon>Pseudomonas coronafaciens</taxon>
    </lineage>
</organism>
<comment type="caution">
    <text evidence="1">The sequence shown here is derived from an EMBL/GenBank/DDBJ whole genome shotgun (WGS) entry which is preliminary data.</text>
</comment>